<sequence length="256" mass="28822">MTKRVRNRSNPQLELSMVRARDDLKSAWDEAQVFQHMGTRGAAREEALRRFLEDRLPRTFSVASGQAVDRNGTLSRQLDLMVYDSNRNPPLVAGSNALLPAEAVLAVIEVKSSLNSAEVERSLLNAASVQALRPYNKPFAPPRRRGDPADDGPRCHYSVVARDSDLSNDGWLGREWSRYVRLDASGAGAFVDTLAVLERGIIQPQVKVGLEIEEEGNALQQWFIALNNFLNREARRREPVDWQTYAGRVRNWESLP</sequence>
<proteinExistence type="predicted"/>
<gene>
    <name evidence="2" type="ORF">GCM10023200_19480</name>
</gene>
<evidence type="ECO:0000259" key="1">
    <source>
        <dbReference type="Pfam" id="PF20247"/>
    </source>
</evidence>
<organism evidence="2 3">
    <name type="scientific">Actinomycetospora chlora</name>
    <dbReference type="NCBI Taxonomy" id="663608"/>
    <lineage>
        <taxon>Bacteria</taxon>
        <taxon>Bacillati</taxon>
        <taxon>Actinomycetota</taxon>
        <taxon>Actinomycetes</taxon>
        <taxon>Pseudonocardiales</taxon>
        <taxon>Pseudonocardiaceae</taxon>
        <taxon>Actinomycetospora</taxon>
    </lineage>
</organism>
<dbReference type="InterPro" id="IPR046537">
    <property type="entry name" value="DUF6602"/>
</dbReference>
<dbReference type="CDD" id="cd21173">
    <property type="entry name" value="NucC-like"/>
    <property type="match status" value="1"/>
</dbReference>
<protein>
    <recommendedName>
        <fullName evidence="1">DUF6602 domain-containing protein</fullName>
    </recommendedName>
</protein>
<dbReference type="Pfam" id="PF20247">
    <property type="entry name" value="DUF6602"/>
    <property type="match status" value="1"/>
</dbReference>
<evidence type="ECO:0000313" key="3">
    <source>
        <dbReference type="Proteomes" id="UP001500928"/>
    </source>
</evidence>
<evidence type="ECO:0000313" key="2">
    <source>
        <dbReference type="EMBL" id="GAA4785638.1"/>
    </source>
</evidence>
<accession>A0ABP9AT06</accession>
<reference evidence="3" key="1">
    <citation type="journal article" date="2019" name="Int. J. Syst. Evol. Microbiol.">
        <title>The Global Catalogue of Microorganisms (GCM) 10K type strain sequencing project: providing services to taxonomists for standard genome sequencing and annotation.</title>
        <authorList>
            <consortium name="The Broad Institute Genomics Platform"/>
            <consortium name="The Broad Institute Genome Sequencing Center for Infectious Disease"/>
            <person name="Wu L."/>
            <person name="Ma J."/>
        </authorList>
    </citation>
    <scope>NUCLEOTIDE SEQUENCE [LARGE SCALE GENOMIC DNA]</scope>
    <source>
        <strain evidence="3">JCM 17979</strain>
    </source>
</reference>
<keyword evidence="3" id="KW-1185">Reference proteome</keyword>
<feature type="domain" description="DUF6602" evidence="1">
    <location>
        <begin position="31"/>
        <end position="132"/>
    </location>
</feature>
<dbReference type="EMBL" id="BAABHO010000012">
    <property type="protein sequence ID" value="GAA4785638.1"/>
    <property type="molecule type" value="Genomic_DNA"/>
</dbReference>
<name>A0ABP9AT06_9PSEU</name>
<dbReference type="RefSeq" id="WP_345413559.1">
    <property type="nucleotide sequence ID" value="NZ_BAABHO010000012.1"/>
</dbReference>
<dbReference type="Proteomes" id="UP001500928">
    <property type="component" value="Unassembled WGS sequence"/>
</dbReference>
<comment type="caution">
    <text evidence="2">The sequence shown here is derived from an EMBL/GenBank/DDBJ whole genome shotgun (WGS) entry which is preliminary data.</text>
</comment>